<dbReference type="EC" id="2.7.13.3" evidence="2"/>
<evidence type="ECO:0000256" key="1">
    <source>
        <dbReference type="ARBA" id="ARBA00000085"/>
    </source>
</evidence>
<evidence type="ECO:0000313" key="10">
    <source>
        <dbReference type="Proteomes" id="UP000034681"/>
    </source>
</evidence>
<dbReference type="SMART" id="SM00388">
    <property type="entry name" value="HisKA"/>
    <property type="match status" value="1"/>
</dbReference>
<dbReference type="eggNOG" id="COG4191">
    <property type="taxonomic scope" value="Bacteria"/>
</dbReference>
<dbReference type="PANTHER" id="PTHR43065">
    <property type="entry name" value="SENSOR HISTIDINE KINASE"/>
    <property type="match status" value="1"/>
</dbReference>
<dbReference type="GO" id="GO:0000155">
    <property type="term" value="F:phosphorelay sensor kinase activity"/>
    <property type="evidence" value="ECO:0007669"/>
    <property type="project" value="InterPro"/>
</dbReference>
<feature type="domain" description="Histidine kinase" evidence="6">
    <location>
        <begin position="211"/>
        <end position="464"/>
    </location>
</feature>
<evidence type="ECO:0000259" key="7">
    <source>
        <dbReference type="PROSITE" id="PS50112"/>
    </source>
</evidence>
<dbReference type="InterPro" id="IPR004358">
    <property type="entry name" value="Sig_transdc_His_kin-like_C"/>
</dbReference>
<dbReference type="CDD" id="cd00082">
    <property type="entry name" value="HisKA"/>
    <property type="match status" value="1"/>
</dbReference>
<dbReference type="SUPFAM" id="SSF47384">
    <property type="entry name" value="Homodimeric domain of signal transducing histidine kinase"/>
    <property type="match status" value="1"/>
</dbReference>
<evidence type="ECO:0000259" key="8">
    <source>
        <dbReference type="PROSITE" id="PS50113"/>
    </source>
</evidence>
<accession>A0A0M2Q2W9</accession>
<dbReference type="Gene3D" id="1.10.287.130">
    <property type="match status" value="1"/>
</dbReference>
<dbReference type="InterPro" id="IPR036097">
    <property type="entry name" value="HisK_dim/P_sf"/>
</dbReference>
<dbReference type="PRINTS" id="PR00344">
    <property type="entry name" value="BCTRLSENSOR"/>
</dbReference>
<organism evidence="9 10">
    <name type="scientific">Prochlorothrix hollandica PCC 9006 = CALU 1027</name>
    <dbReference type="NCBI Taxonomy" id="317619"/>
    <lineage>
        <taxon>Bacteria</taxon>
        <taxon>Bacillati</taxon>
        <taxon>Cyanobacteriota</taxon>
        <taxon>Cyanophyceae</taxon>
        <taxon>Prochlorotrichales</taxon>
        <taxon>Prochlorotrichaceae</taxon>
        <taxon>Prochlorothrix</taxon>
    </lineage>
</organism>
<comment type="catalytic activity">
    <reaction evidence="1">
        <text>ATP + protein L-histidine = ADP + protein N-phospho-L-histidine.</text>
        <dbReference type="EC" id="2.7.13.3"/>
    </reaction>
</comment>
<protein>
    <recommendedName>
        <fullName evidence="2">histidine kinase</fullName>
        <ecNumber evidence="2">2.7.13.3</ecNumber>
    </recommendedName>
</protein>
<keyword evidence="5" id="KW-0902">Two-component regulatory system</keyword>
<evidence type="ECO:0000256" key="4">
    <source>
        <dbReference type="ARBA" id="ARBA00022777"/>
    </source>
</evidence>
<dbReference type="InterPro" id="IPR036890">
    <property type="entry name" value="HATPase_C_sf"/>
</dbReference>
<dbReference type="InterPro" id="IPR003594">
    <property type="entry name" value="HATPase_dom"/>
</dbReference>
<keyword evidence="10" id="KW-1185">Reference proteome</keyword>
<evidence type="ECO:0000256" key="2">
    <source>
        <dbReference type="ARBA" id="ARBA00012438"/>
    </source>
</evidence>
<feature type="domain" description="PAC" evidence="8">
    <location>
        <begin position="122"/>
        <end position="177"/>
    </location>
</feature>
<dbReference type="EMBL" id="AJTX02000002">
    <property type="protein sequence ID" value="KKJ01603.1"/>
    <property type="molecule type" value="Genomic_DNA"/>
</dbReference>
<dbReference type="SUPFAM" id="SSF55785">
    <property type="entry name" value="PYP-like sensor domain (PAS domain)"/>
    <property type="match status" value="1"/>
</dbReference>
<dbReference type="InterPro" id="IPR013656">
    <property type="entry name" value="PAS_4"/>
</dbReference>
<comment type="caution">
    <text evidence="9">The sequence shown here is derived from an EMBL/GenBank/DDBJ whole genome shotgun (WGS) entry which is preliminary data.</text>
</comment>
<keyword evidence="4" id="KW-0808">Transferase</keyword>
<name>A0A0M2Q2W9_PROHO</name>
<dbReference type="InterPro" id="IPR000700">
    <property type="entry name" value="PAS-assoc_C"/>
</dbReference>
<dbReference type="PROSITE" id="PS50109">
    <property type="entry name" value="HIS_KIN"/>
    <property type="match status" value="1"/>
</dbReference>
<evidence type="ECO:0000259" key="6">
    <source>
        <dbReference type="PROSITE" id="PS50109"/>
    </source>
</evidence>
<dbReference type="PROSITE" id="PS50113">
    <property type="entry name" value="PAC"/>
    <property type="match status" value="1"/>
</dbReference>
<dbReference type="InterPro" id="IPR005467">
    <property type="entry name" value="His_kinase_dom"/>
</dbReference>
<gene>
    <name evidence="9" type="ORF">PROH_00070</name>
</gene>
<dbReference type="CDD" id="cd00130">
    <property type="entry name" value="PAS"/>
    <property type="match status" value="1"/>
</dbReference>
<dbReference type="SUPFAM" id="SSF55874">
    <property type="entry name" value="ATPase domain of HSP90 chaperone/DNA topoisomerase II/histidine kinase"/>
    <property type="match status" value="1"/>
</dbReference>
<feature type="domain" description="PAS" evidence="7">
    <location>
        <begin position="53"/>
        <end position="123"/>
    </location>
</feature>
<dbReference type="PROSITE" id="PS50112">
    <property type="entry name" value="PAS"/>
    <property type="match status" value="1"/>
</dbReference>
<dbReference type="Gene3D" id="3.30.565.10">
    <property type="entry name" value="Histidine kinase-like ATPase, C-terminal domain"/>
    <property type="match status" value="1"/>
</dbReference>
<reference evidence="9" key="1">
    <citation type="submission" date="2012-04" db="EMBL/GenBank/DDBJ databases">
        <authorList>
            <person name="Borisov I.G."/>
            <person name="Ivanikova N.V."/>
            <person name="Pinevich A.V."/>
        </authorList>
    </citation>
    <scope>NUCLEOTIDE SEQUENCE</scope>
    <source>
        <strain evidence="9">CALU 1027</strain>
    </source>
</reference>
<evidence type="ECO:0000313" key="9">
    <source>
        <dbReference type="EMBL" id="KKJ01603.1"/>
    </source>
</evidence>
<dbReference type="InterPro" id="IPR003661">
    <property type="entry name" value="HisK_dim/P_dom"/>
</dbReference>
<sequence length="472" mass="52691">MAQALGGSVGRYQESQRLVQQVDRRTAELWQAIEELEAKAVDYEEAEAQLQANYTLLHSVINGTSDLIFVKDCQGRYVLVNDAALDFWQLPRKAVLGRDETLIFPPEEAQNLLAIDEDILSQGLSKTLEESVTLRGQTYTFLTTKTPYHDQWGQVIGLVGITRDITRRKQAENSLLQKTEELQAALGELQKTQSHLIHSEKMSSLGQLVAGVAHEINNPVNFIYGNTKPAESYILDLLNLIDLYQRHFPHPPTEIQDQIELIDLDFILEDLPKILRSIKVGAERIHDIVQSLHNFSRMNESNVKVVDIHEGIDSTLMILQPRLKALPNRESVILEKQYGPLPPVECYAGQLNQVIMNLLANALDAVDDRNSQEPNFQPHITIATHPIPGPQILIQITDNGVGIPDSLVSRLFDPFFTTKPVGKGTGMGLAISYQIITELHQGHLTVRSTPGLGTTFTIAIPQSQHLTLEPVP</sequence>
<dbReference type="Gene3D" id="3.30.450.20">
    <property type="entry name" value="PAS domain"/>
    <property type="match status" value="1"/>
</dbReference>
<keyword evidence="4" id="KW-0418">Kinase</keyword>
<dbReference type="Pfam" id="PF02518">
    <property type="entry name" value="HATPase_c"/>
    <property type="match status" value="1"/>
</dbReference>
<dbReference type="SMART" id="SM00387">
    <property type="entry name" value="HATPase_c"/>
    <property type="match status" value="1"/>
</dbReference>
<dbReference type="STRING" id="317619.GCA_000332315_03154"/>
<dbReference type="InterPro" id="IPR000014">
    <property type="entry name" value="PAS"/>
</dbReference>
<dbReference type="SMART" id="SM00091">
    <property type="entry name" value="PAS"/>
    <property type="match status" value="1"/>
</dbReference>
<dbReference type="PANTHER" id="PTHR43065:SF50">
    <property type="entry name" value="HISTIDINE KINASE"/>
    <property type="match status" value="1"/>
</dbReference>
<proteinExistence type="predicted"/>
<dbReference type="AlphaFoldDB" id="A0A0M2Q2W9"/>
<evidence type="ECO:0000256" key="5">
    <source>
        <dbReference type="ARBA" id="ARBA00023012"/>
    </source>
</evidence>
<dbReference type="Pfam" id="PF08448">
    <property type="entry name" value="PAS_4"/>
    <property type="match status" value="1"/>
</dbReference>
<dbReference type="NCBIfam" id="TIGR00229">
    <property type="entry name" value="sensory_box"/>
    <property type="match status" value="1"/>
</dbReference>
<dbReference type="Proteomes" id="UP000034681">
    <property type="component" value="Unassembled WGS sequence"/>
</dbReference>
<evidence type="ECO:0000256" key="3">
    <source>
        <dbReference type="ARBA" id="ARBA00022553"/>
    </source>
</evidence>
<dbReference type="InterPro" id="IPR035965">
    <property type="entry name" value="PAS-like_dom_sf"/>
</dbReference>
<keyword evidence="3" id="KW-0597">Phosphoprotein</keyword>